<protein>
    <recommendedName>
        <fullName evidence="5">Transmembrane protein</fullName>
    </recommendedName>
</protein>
<evidence type="ECO:0000313" key="4">
    <source>
        <dbReference type="Proteomes" id="UP000664859"/>
    </source>
</evidence>
<comment type="caution">
    <text evidence="3">The sequence shown here is derived from an EMBL/GenBank/DDBJ whole genome shotgun (WGS) entry which is preliminary data.</text>
</comment>
<keyword evidence="2" id="KW-0472">Membrane</keyword>
<organism evidence="3 4">
    <name type="scientific">Tribonema minus</name>
    <dbReference type="NCBI Taxonomy" id="303371"/>
    <lineage>
        <taxon>Eukaryota</taxon>
        <taxon>Sar</taxon>
        <taxon>Stramenopiles</taxon>
        <taxon>Ochrophyta</taxon>
        <taxon>PX clade</taxon>
        <taxon>Xanthophyceae</taxon>
        <taxon>Tribonematales</taxon>
        <taxon>Tribonemataceae</taxon>
        <taxon>Tribonema</taxon>
    </lineage>
</organism>
<keyword evidence="2" id="KW-1133">Transmembrane helix</keyword>
<evidence type="ECO:0000313" key="3">
    <source>
        <dbReference type="EMBL" id="KAG5186734.1"/>
    </source>
</evidence>
<evidence type="ECO:0000256" key="1">
    <source>
        <dbReference type="SAM" id="MobiDB-lite"/>
    </source>
</evidence>
<dbReference type="Proteomes" id="UP000664859">
    <property type="component" value="Unassembled WGS sequence"/>
</dbReference>
<feature type="transmembrane region" description="Helical" evidence="2">
    <location>
        <begin position="381"/>
        <end position="401"/>
    </location>
</feature>
<dbReference type="EMBL" id="JAFCMP010000105">
    <property type="protein sequence ID" value="KAG5186734.1"/>
    <property type="molecule type" value="Genomic_DNA"/>
</dbReference>
<keyword evidence="4" id="KW-1185">Reference proteome</keyword>
<dbReference type="AlphaFoldDB" id="A0A835Z609"/>
<feature type="compositionally biased region" description="Polar residues" evidence="1">
    <location>
        <begin position="195"/>
        <end position="214"/>
    </location>
</feature>
<feature type="compositionally biased region" description="Gly residues" evidence="1">
    <location>
        <begin position="323"/>
        <end position="332"/>
    </location>
</feature>
<reference evidence="3" key="1">
    <citation type="submission" date="2021-02" db="EMBL/GenBank/DDBJ databases">
        <title>First Annotated Genome of the Yellow-green Alga Tribonema minus.</title>
        <authorList>
            <person name="Mahan K.M."/>
        </authorList>
    </citation>
    <scope>NUCLEOTIDE SEQUENCE</scope>
    <source>
        <strain evidence="3">UTEX B ZZ1240</strain>
    </source>
</reference>
<evidence type="ECO:0000256" key="2">
    <source>
        <dbReference type="SAM" id="Phobius"/>
    </source>
</evidence>
<accession>A0A835Z609</accession>
<feature type="compositionally biased region" description="Basic and acidic residues" evidence="1">
    <location>
        <begin position="157"/>
        <end position="174"/>
    </location>
</feature>
<feature type="region of interest" description="Disordered" evidence="1">
    <location>
        <begin position="27"/>
        <end position="215"/>
    </location>
</feature>
<feature type="transmembrane region" description="Helical" evidence="2">
    <location>
        <begin position="486"/>
        <end position="509"/>
    </location>
</feature>
<feature type="transmembrane region" description="Helical" evidence="2">
    <location>
        <begin position="436"/>
        <end position="466"/>
    </location>
</feature>
<sequence length="536" mass="55303">MTDIEAPLPLEVRCASNVSILVQSGGDENSDIEANLEPNPKLSRFHSAGEGRFLGPTPPRRHTRTLSKVDGVDPGEGGVAGKTHRRRHSSIYQSTSSLPTKPGLPPGSSSKPHNSQPINPTNGERHHKRRPSGQPSLPSTEDLLVAAGGARVGAPAEDARQSGDSRGENSHDTEVSPLPSAEKVVDSSGAHQRAPISTTHASNTSTDSTDSVPQHQYGKEGWEWMELGSKARPLRDSPFECAPDPTPGMTVVELTAENLKAHEHTAAMAHVRALAALRQLPSPLWDDSEYGARAQAGAAAMAAAAASRVPSRVATHMLDPNAEGGGGGGSGTPHGVSSYKTVQRRFTVEVAVEAALLAAWCAQLVLSLVATTTGGAAGNAAWVAVYAFGAVGTVASILLLAHSVRTRPIHRSPIPCKTPPAAQSQKLLRPGYSLPVVLLLQGLCVVSATVCLAMHSSALAACGGAASFLTDDERAALCDGTGRPLLIPLVCIEAVLLTGSLLRCGAILLTSNGSARALFGCGAAVAGGKGPPALPQ</sequence>
<evidence type="ECO:0008006" key="5">
    <source>
        <dbReference type="Google" id="ProtNLM"/>
    </source>
</evidence>
<proteinExistence type="predicted"/>
<name>A0A835Z609_9STRA</name>
<feature type="compositionally biased region" description="Low complexity" evidence="1">
    <location>
        <begin position="94"/>
        <end position="112"/>
    </location>
</feature>
<feature type="region of interest" description="Disordered" evidence="1">
    <location>
        <begin position="317"/>
        <end position="336"/>
    </location>
</feature>
<gene>
    <name evidence="3" type="ORF">JKP88DRAFT_309045</name>
</gene>
<feature type="compositionally biased region" description="Low complexity" evidence="1">
    <location>
        <begin position="145"/>
        <end position="156"/>
    </location>
</feature>
<feature type="compositionally biased region" description="Polar residues" evidence="1">
    <location>
        <begin position="113"/>
        <end position="122"/>
    </location>
</feature>
<feature type="transmembrane region" description="Helical" evidence="2">
    <location>
        <begin position="350"/>
        <end position="369"/>
    </location>
</feature>
<keyword evidence="2" id="KW-0812">Transmembrane</keyword>